<dbReference type="SUPFAM" id="SSF53067">
    <property type="entry name" value="Actin-like ATPase domain"/>
    <property type="match status" value="1"/>
</dbReference>
<evidence type="ECO:0000313" key="4">
    <source>
        <dbReference type="EMBL" id="SHH40822.1"/>
    </source>
</evidence>
<feature type="domain" description="SIS" evidence="3">
    <location>
        <begin position="359"/>
        <end position="522"/>
    </location>
</feature>
<evidence type="ECO:0000313" key="5">
    <source>
        <dbReference type="Proteomes" id="UP000186132"/>
    </source>
</evidence>
<dbReference type="OrthoDB" id="9813395at2"/>
<dbReference type="InterPro" id="IPR001347">
    <property type="entry name" value="SIS_dom"/>
</dbReference>
<dbReference type="NCBIfam" id="NF003915">
    <property type="entry name" value="PRK05441.1"/>
    <property type="match status" value="1"/>
</dbReference>
<name>A0A1M5SQM9_9ACTN</name>
<evidence type="ECO:0000256" key="2">
    <source>
        <dbReference type="ARBA" id="ARBA00023277"/>
    </source>
</evidence>
<organism evidence="4 5">
    <name type="scientific">Jatrophihabitans endophyticus</name>
    <dbReference type="NCBI Taxonomy" id="1206085"/>
    <lineage>
        <taxon>Bacteria</taxon>
        <taxon>Bacillati</taxon>
        <taxon>Actinomycetota</taxon>
        <taxon>Actinomycetes</taxon>
        <taxon>Jatrophihabitantales</taxon>
        <taxon>Jatrophihabitantaceae</taxon>
        <taxon>Jatrophihabitans</taxon>
    </lineage>
</organism>
<dbReference type="PANTHER" id="PTHR10088:SF4">
    <property type="entry name" value="GLUCOKINASE REGULATORY PROTEIN"/>
    <property type="match status" value="1"/>
</dbReference>
<dbReference type="PROSITE" id="PS51464">
    <property type="entry name" value="SIS"/>
    <property type="match status" value="1"/>
</dbReference>
<dbReference type="InterPro" id="IPR005488">
    <property type="entry name" value="Etherase_MurQ"/>
</dbReference>
<evidence type="ECO:0000259" key="3">
    <source>
        <dbReference type="PROSITE" id="PS51464"/>
    </source>
</evidence>
<protein>
    <submittedName>
        <fullName evidence="4">N-acetylmuramic acid 6-phosphate etherase</fullName>
    </submittedName>
</protein>
<proteinExistence type="predicted"/>
<dbReference type="InterPro" id="IPR040190">
    <property type="entry name" value="MURQ/GCKR"/>
</dbReference>
<reference evidence="4 5" key="1">
    <citation type="submission" date="2016-11" db="EMBL/GenBank/DDBJ databases">
        <authorList>
            <person name="Jaros S."/>
            <person name="Januszkiewicz K."/>
            <person name="Wedrychowicz H."/>
        </authorList>
    </citation>
    <scope>NUCLEOTIDE SEQUENCE [LARGE SCALE GENOMIC DNA]</scope>
    <source>
        <strain evidence="4 5">DSM 45627</strain>
    </source>
</reference>
<dbReference type="NCBIfam" id="NF009222">
    <property type="entry name" value="PRK12570.1"/>
    <property type="match status" value="1"/>
</dbReference>
<dbReference type="InterPro" id="IPR046348">
    <property type="entry name" value="SIS_dom_sf"/>
</dbReference>
<dbReference type="STRING" id="1206085.SAMN05443575_3787"/>
<dbReference type="Gene3D" id="1.10.8.1080">
    <property type="match status" value="1"/>
</dbReference>
<dbReference type="CDD" id="cd05007">
    <property type="entry name" value="SIS_Etherase"/>
    <property type="match status" value="1"/>
</dbReference>
<gene>
    <name evidence="4" type="ORF">SAMN05443575_3787</name>
</gene>
<dbReference type="PANTHER" id="PTHR10088">
    <property type="entry name" value="GLUCOKINASE REGULATORY PROTEIN"/>
    <property type="match status" value="1"/>
</dbReference>
<keyword evidence="1" id="KW-0456">Lyase</keyword>
<dbReference type="RefSeq" id="WP_084181451.1">
    <property type="nucleotide sequence ID" value="NZ_FQVU01000006.1"/>
</dbReference>
<dbReference type="GO" id="GO:0046348">
    <property type="term" value="P:amino sugar catabolic process"/>
    <property type="evidence" value="ECO:0007669"/>
    <property type="project" value="InterPro"/>
</dbReference>
<dbReference type="Proteomes" id="UP000186132">
    <property type="component" value="Unassembled WGS sequence"/>
</dbReference>
<dbReference type="Pfam" id="PF01869">
    <property type="entry name" value="BcrAD_BadFG"/>
    <property type="match status" value="1"/>
</dbReference>
<dbReference type="GO" id="GO:0016835">
    <property type="term" value="F:carbon-oxygen lyase activity"/>
    <property type="evidence" value="ECO:0007669"/>
    <property type="project" value="InterPro"/>
</dbReference>
<sequence>MTPALPPVTDVLVDLGRSHTRVVVDPADGGVAAQPVDVRSGRGAGLVDAAGAIGAARTAAAAVRAAVALPERWRLAVCAPGVVTAPARAQEFADALAGAFDPAPSEVLVVSDSAAWQAGAFAGGDGAVVALGTGAVVVARDGATITRLDGRGLLLGDIGGGAWIGLQALRAATDADGPLRDAALARFGTPASWPGLLGEADLAARLAAFVPDVVATAAAGDARAHTVLDAAAAGVAATLAPLPEQLPTAVVGGLAAVLGPRLYAEAPRTWQEPAGDAVAGLRTLLADLGPFAAEASHGASAPREHDTDGLPTEAVAADTADLDTWPTERLVARLAAGHRGATQAVVDAVGPLAHAADLAGAALAGTGRLVYVGAGTPGRLAVQDAAELTPTFALDPARAVVLLAGGSVAGAQAVEGAEDDTAAGARDVDAITAGPADVVVGVTASGRTPYVLAALRRARERGAATVGVCNVVGSPLAAVADVTAELLTGPEVIAGSTRLAAGTAQKIALNTLSSAAMVRAGATFGPWMVDMLASNDKLRRRAVRIVRDAAGVPDATANEALDAADRSVQVALVMLLADVDAAVARDRLAAAGSVRAALATDPQPYGIGVG</sequence>
<dbReference type="SUPFAM" id="SSF53697">
    <property type="entry name" value="SIS domain"/>
    <property type="match status" value="1"/>
</dbReference>
<dbReference type="EMBL" id="FQVU01000006">
    <property type="protein sequence ID" value="SHH40822.1"/>
    <property type="molecule type" value="Genomic_DNA"/>
</dbReference>
<evidence type="ECO:0000256" key="1">
    <source>
        <dbReference type="ARBA" id="ARBA00023239"/>
    </source>
</evidence>
<dbReference type="Pfam" id="PF22645">
    <property type="entry name" value="GKRP_SIS_N"/>
    <property type="match status" value="1"/>
</dbReference>
<dbReference type="GO" id="GO:0016803">
    <property type="term" value="F:ether hydrolase activity"/>
    <property type="evidence" value="ECO:0007669"/>
    <property type="project" value="TreeGrafter"/>
</dbReference>
<accession>A0A1M5SQM9</accession>
<dbReference type="AlphaFoldDB" id="A0A1M5SQM9"/>
<dbReference type="InterPro" id="IPR002731">
    <property type="entry name" value="ATPase_BadF"/>
</dbReference>
<dbReference type="GO" id="GO:0097367">
    <property type="term" value="F:carbohydrate derivative binding"/>
    <property type="evidence" value="ECO:0007669"/>
    <property type="project" value="InterPro"/>
</dbReference>
<dbReference type="Gene3D" id="3.30.420.40">
    <property type="match status" value="2"/>
</dbReference>
<dbReference type="InterPro" id="IPR043129">
    <property type="entry name" value="ATPase_NBD"/>
</dbReference>
<dbReference type="GO" id="GO:0009254">
    <property type="term" value="P:peptidoglycan turnover"/>
    <property type="evidence" value="ECO:0007669"/>
    <property type="project" value="TreeGrafter"/>
</dbReference>
<dbReference type="Gene3D" id="3.40.50.10490">
    <property type="entry name" value="Glucose-6-phosphate isomerase like protein, domain 1"/>
    <property type="match status" value="1"/>
</dbReference>
<keyword evidence="5" id="KW-1185">Reference proteome</keyword>
<keyword evidence="2" id="KW-0119">Carbohydrate metabolism</keyword>